<comment type="caution">
    <text evidence="3">The sequence shown here is derived from an EMBL/GenBank/DDBJ whole genome shotgun (WGS) entry which is preliminary data.</text>
</comment>
<feature type="compositionally biased region" description="Polar residues" evidence="1">
    <location>
        <begin position="55"/>
        <end position="67"/>
    </location>
</feature>
<dbReference type="AlphaFoldDB" id="A0AA35X3H5"/>
<dbReference type="EMBL" id="CASHTH010003371">
    <property type="protein sequence ID" value="CAI8044003.1"/>
    <property type="molecule type" value="Genomic_DNA"/>
</dbReference>
<sequence length="336" mass="36403">MSGVTEEVERLVLTVREGEKGDGGEGGAKEEEEAKQPGENVLKETEVASRPADPTTPSRASTLSTGIRLNKSPVVKLHKVETPPSTSRPASLFSALISRDSTSSTTTREHRWQHCETGSEQEQPQTEGMETDPASPMGNKSLLELIPAATSATNDILDTIDLLHHTGDQLHIREGRSTSGVCGSQPGLHRIPRNRIELTLKKEPLAGTPSGAAEQTSSQQVSSSAGGLVLPPSGDVMLPETSGLRRSPRKNKWISSGQGKSSSRHQSASDRGKANKKKLEQIVVGALKRQGMKRDHVCFRKCYTRLFNLSKSFLKVSLPYNTTLAYIAVLVHLHCF</sequence>
<evidence type="ECO:0000259" key="2">
    <source>
        <dbReference type="Pfam" id="PF14920"/>
    </source>
</evidence>
<organism evidence="3 4">
    <name type="scientific">Geodia barretti</name>
    <name type="common">Barrett's horny sponge</name>
    <dbReference type="NCBI Taxonomy" id="519541"/>
    <lineage>
        <taxon>Eukaryota</taxon>
        <taxon>Metazoa</taxon>
        <taxon>Porifera</taxon>
        <taxon>Demospongiae</taxon>
        <taxon>Heteroscleromorpha</taxon>
        <taxon>Tetractinellida</taxon>
        <taxon>Astrophorina</taxon>
        <taxon>Geodiidae</taxon>
        <taxon>Geodia</taxon>
    </lineage>
</organism>
<dbReference type="Proteomes" id="UP001174909">
    <property type="component" value="Unassembled WGS sequence"/>
</dbReference>
<proteinExistence type="predicted"/>
<feature type="region of interest" description="Disordered" evidence="1">
    <location>
        <begin position="176"/>
        <end position="195"/>
    </location>
</feature>
<name>A0AA35X3H5_GEOBA</name>
<feature type="compositionally biased region" description="Basic and acidic residues" evidence="1">
    <location>
        <begin position="267"/>
        <end position="277"/>
    </location>
</feature>
<evidence type="ECO:0000256" key="1">
    <source>
        <dbReference type="SAM" id="MobiDB-lite"/>
    </source>
</evidence>
<evidence type="ECO:0000313" key="4">
    <source>
        <dbReference type="Proteomes" id="UP001174909"/>
    </source>
</evidence>
<dbReference type="InterPro" id="IPR029418">
    <property type="entry name" value="MTBP_C"/>
</dbReference>
<evidence type="ECO:0000313" key="3">
    <source>
        <dbReference type="EMBL" id="CAI8044003.1"/>
    </source>
</evidence>
<feature type="domain" description="MDN2-binding protein C-terminal" evidence="2">
    <location>
        <begin position="251"/>
        <end position="315"/>
    </location>
</feature>
<feature type="compositionally biased region" description="Low complexity" evidence="1">
    <location>
        <begin position="1"/>
        <end position="15"/>
    </location>
</feature>
<accession>A0AA35X3H5</accession>
<feature type="region of interest" description="Disordered" evidence="1">
    <location>
        <begin position="1"/>
        <end position="67"/>
    </location>
</feature>
<feature type="compositionally biased region" description="Polar residues" evidence="1">
    <location>
        <begin position="213"/>
        <end position="225"/>
    </location>
</feature>
<feature type="compositionally biased region" description="Polar residues" evidence="1">
    <location>
        <begin position="116"/>
        <end position="128"/>
    </location>
</feature>
<dbReference type="Pfam" id="PF14920">
    <property type="entry name" value="MTBP_C"/>
    <property type="match status" value="1"/>
</dbReference>
<feature type="region of interest" description="Disordered" evidence="1">
    <location>
        <begin position="206"/>
        <end position="277"/>
    </location>
</feature>
<reference evidence="3" key="1">
    <citation type="submission" date="2023-03" db="EMBL/GenBank/DDBJ databases">
        <authorList>
            <person name="Steffen K."/>
            <person name="Cardenas P."/>
        </authorList>
    </citation>
    <scope>NUCLEOTIDE SEQUENCE</scope>
</reference>
<feature type="compositionally biased region" description="Polar residues" evidence="1">
    <location>
        <begin position="253"/>
        <end position="266"/>
    </location>
</feature>
<feature type="compositionally biased region" description="Basic and acidic residues" evidence="1">
    <location>
        <begin position="16"/>
        <end position="47"/>
    </location>
</feature>
<protein>
    <recommendedName>
        <fullName evidence="2">MDN2-binding protein C-terminal domain-containing protein</fullName>
    </recommendedName>
</protein>
<keyword evidence="4" id="KW-1185">Reference proteome</keyword>
<gene>
    <name evidence="3" type="ORF">GBAR_LOCUS24423</name>
</gene>
<feature type="region of interest" description="Disordered" evidence="1">
    <location>
        <begin position="99"/>
        <end position="139"/>
    </location>
</feature>